<name>A0A6J7K8G1_9ZZZZ</name>
<accession>A0A6J7K8G1</accession>
<proteinExistence type="predicted"/>
<evidence type="ECO:0000313" key="1">
    <source>
        <dbReference type="EMBL" id="CAB4950444.1"/>
    </source>
</evidence>
<organism evidence="1">
    <name type="scientific">freshwater metagenome</name>
    <dbReference type="NCBI Taxonomy" id="449393"/>
    <lineage>
        <taxon>unclassified sequences</taxon>
        <taxon>metagenomes</taxon>
        <taxon>ecological metagenomes</taxon>
    </lineage>
</organism>
<sequence>MEAGAVHDTTDWPFAFDVAVTDVGAPGAVAGTAAADATDATPVPAEFVAFTVNVYEVPLVRPVTVHEVAGAVALQVNEPGEEVTV</sequence>
<gene>
    <name evidence="1" type="ORF">UFOPK3733_01840</name>
</gene>
<dbReference type="AlphaFoldDB" id="A0A6J7K8G1"/>
<dbReference type="EMBL" id="CAFBNC010000122">
    <property type="protein sequence ID" value="CAB4950444.1"/>
    <property type="molecule type" value="Genomic_DNA"/>
</dbReference>
<reference evidence="1" key="1">
    <citation type="submission" date="2020-05" db="EMBL/GenBank/DDBJ databases">
        <authorList>
            <person name="Chiriac C."/>
            <person name="Salcher M."/>
            <person name="Ghai R."/>
            <person name="Kavagutti S V."/>
        </authorList>
    </citation>
    <scope>NUCLEOTIDE SEQUENCE</scope>
</reference>
<protein>
    <submittedName>
        <fullName evidence="1">Unannotated protein</fullName>
    </submittedName>
</protein>